<keyword evidence="1" id="KW-0812">Transmembrane</keyword>
<dbReference type="EMBL" id="BTSY01000004">
    <property type="protein sequence ID" value="GMT22797.1"/>
    <property type="molecule type" value="Genomic_DNA"/>
</dbReference>
<feature type="transmembrane region" description="Helical" evidence="1">
    <location>
        <begin position="223"/>
        <end position="241"/>
    </location>
</feature>
<feature type="transmembrane region" description="Helical" evidence="1">
    <location>
        <begin position="143"/>
        <end position="168"/>
    </location>
</feature>
<sequence length="274" mass="30583">MSIPPYAWVFSDPFHSIFVICTTSLSFFSNFCLLFIISSPASSQLGAYRYLLASFAVCDMMTSATHALVLPLVHMTSYGFYFFPQHAGRNILFGVSLDTPLCLLFVATYYQTFIVLAFHFVYRCVTVKSGLSGSFTASRLSTFQWALIALVVYCLYTSFFVGVSLIALTPSEETRAIVPPEVFDLYGVDLTNPNCGFTVASIKQRNPFTCEMAWHAPTLVAELLLFLVFGGTGSVILYCIIQISRAMRSLEIEFSATSRQLQKNLFHALLIQVR</sequence>
<gene>
    <name evidence="2" type="ORF">PFISCL1PPCAC_14094</name>
</gene>
<proteinExistence type="predicted"/>
<dbReference type="AlphaFoldDB" id="A0AAV5VXX8"/>
<feature type="transmembrane region" description="Helical" evidence="1">
    <location>
        <begin position="103"/>
        <end position="122"/>
    </location>
</feature>
<evidence type="ECO:0000313" key="2">
    <source>
        <dbReference type="EMBL" id="GMT22797.1"/>
    </source>
</evidence>
<accession>A0AAV5VXX8</accession>
<keyword evidence="3" id="KW-1185">Reference proteome</keyword>
<organism evidence="2 3">
    <name type="scientific">Pristionchus fissidentatus</name>
    <dbReference type="NCBI Taxonomy" id="1538716"/>
    <lineage>
        <taxon>Eukaryota</taxon>
        <taxon>Metazoa</taxon>
        <taxon>Ecdysozoa</taxon>
        <taxon>Nematoda</taxon>
        <taxon>Chromadorea</taxon>
        <taxon>Rhabditida</taxon>
        <taxon>Rhabditina</taxon>
        <taxon>Diplogasteromorpha</taxon>
        <taxon>Diplogasteroidea</taxon>
        <taxon>Neodiplogasteridae</taxon>
        <taxon>Pristionchus</taxon>
    </lineage>
</organism>
<reference evidence="2" key="1">
    <citation type="submission" date="2023-10" db="EMBL/GenBank/DDBJ databases">
        <title>Genome assembly of Pristionchus species.</title>
        <authorList>
            <person name="Yoshida K."/>
            <person name="Sommer R.J."/>
        </authorList>
    </citation>
    <scope>NUCLEOTIDE SEQUENCE</scope>
    <source>
        <strain evidence="2">RS5133</strain>
    </source>
</reference>
<name>A0AAV5VXX8_9BILA</name>
<evidence type="ECO:0008006" key="4">
    <source>
        <dbReference type="Google" id="ProtNLM"/>
    </source>
</evidence>
<feature type="transmembrane region" description="Helical" evidence="1">
    <location>
        <begin position="50"/>
        <end position="83"/>
    </location>
</feature>
<dbReference type="PANTHER" id="PTHR22943">
    <property type="entry name" value="7-TRANSMEMBRANE DOMAIN RECEPTOR C.ELEGANS"/>
    <property type="match status" value="1"/>
</dbReference>
<dbReference type="PANTHER" id="PTHR22943:SF248">
    <property type="entry name" value="SEVEN TM RECEPTOR"/>
    <property type="match status" value="1"/>
</dbReference>
<protein>
    <recommendedName>
        <fullName evidence="4">G protein-coupled receptor</fullName>
    </recommendedName>
</protein>
<feature type="transmembrane region" description="Helical" evidence="1">
    <location>
        <begin position="14"/>
        <end position="38"/>
    </location>
</feature>
<keyword evidence="1" id="KW-0472">Membrane</keyword>
<evidence type="ECO:0000256" key="1">
    <source>
        <dbReference type="SAM" id="Phobius"/>
    </source>
</evidence>
<evidence type="ECO:0000313" key="3">
    <source>
        <dbReference type="Proteomes" id="UP001432322"/>
    </source>
</evidence>
<feature type="non-terminal residue" evidence="2">
    <location>
        <position position="274"/>
    </location>
</feature>
<keyword evidence="1" id="KW-1133">Transmembrane helix</keyword>
<comment type="caution">
    <text evidence="2">The sequence shown here is derived from an EMBL/GenBank/DDBJ whole genome shotgun (WGS) entry which is preliminary data.</text>
</comment>
<dbReference type="InterPro" id="IPR019428">
    <property type="entry name" value="7TM_GPCR_serpentine_rcpt_Str"/>
</dbReference>
<dbReference type="Proteomes" id="UP001432322">
    <property type="component" value="Unassembled WGS sequence"/>
</dbReference>
<dbReference type="Pfam" id="PF10326">
    <property type="entry name" value="7TM_GPCR_Str"/>
    <property type="match status" value="1"/>
</dbReference>